<comment type="similarity">
    <text evidence="1 12">Belongs to the FliP/MopC/SpaP family.</text>
</comment>
<feature type="chain" id="PRO_5012274539" description="Flagellar biosynthetic protein FliP" evidence="14">
    <location>
        <begin position="26"/>
        <end position="272"/>
    </location>
</feature>
<dbReference type="PANTHER" id="PTHR30587">
    <property type="entry name" value="FLAGELLAR BIOSYNTHETIC PROTEIN FLIP"/>
    <property type="match status" value="1"/>
</dbReference>
<dbReference type="STRING" id="633813.SAMN04488087_2502"/>
<gene>
    <name evidence="12" type="primary">fliP</name>
    <name evidence="15" type="ORF">SAMN04488087_2502</name>
</gene>
<feature type="transmembrane region" description="Helical" evidence="12">
    <location>
        <begin position="112"/>
        <end position="131"/>
    </location>
</feature>
<proteinExistence type="inferred from homology"/>
<keyword evidence="15" id="KW-0969">Cilium</keyword>
<keyword evidence="8 12" id="KW-1133">Transmembrane helix</keyword>
<dbReference type="GO" id="GO:0005886">
    <property type="term" value="C:plasma membrane"/>
    <property type="evidence" value="ECO:0007669"/>
    <property type="project" value="UniProtKB-SubCell"/>
</dbReference>
<keyword evidence="15" id="KW-0282">Flagellum</keyword>
<comment type="function">
    <text evidence="12">Plays a role in the flagellum-specific transport system.</text>
</comment>
<evidence type="ECO:0000256" key="4">
    <source>
        <dbReference type="ARBA" id="ARBA00022475"/>
    </source>
</evidence>
<comment type="subcellular location">
    <subcellularLocation>
        <location evidence="12">Cell membrane</location>
        <topology evidence="12">Multi-pass membrane protein</topology>
    </subcellularLocation>
    <subcellularLocation>
        <location evidence="12">Bacterial flagellum basal body</location>
    </subcellularLocation>
</comment>
<keyword evidence="9 12" id="KW-0472">Membrane</keyword>
<feature type="transmembrane region" description="Helical" evidence="12">
    <location>
        <begin position="216"/>
        <end position="237"/>
    </location>
</feature>
<evidence type="ECO:0000256" key="12">
    <source>
        <dbReference type="RuleBase" id="RU362069"/>
    </source>
</evidence>
<keyword evidence="15" id="KW-0966">Cell projection</keyword>
<dbReference type="PRINTS" id="PR00951">
    <property type="entry name" value="FLGBIOSNFLIP"/>
</dbReference>
<reference evidence="16" key="1">
    <citation type="submission" date="2016-11" db="EMBL/GenBank/DDBJ databases">
        <authorList>
            <person name="Varghese N."/>
            <person name="Submissions S."/>
        </authorList>
    </citation>
    <scope>NUCLEOTIDE SEQUENCE [LARGE SCALE GENOMIC DNA]</scope>
    <source>
        <strain evidence="16">DSM 22212</strain>
    </source>
</reference>
<dbReference type="GO" id="GO:0009425">
    <property type="term" value="C:bacterial-type flagellum basal body"/>
    <property type="evidence" value="ECO:0007669"/>
    <property type="project" value="UniProtKB-SubCell"/>
</dbReference>
<dbReference type="AlphaFoldDB" id="A0A1M6X4V7"/>
<dbReference type="RefSeq" id="WP_072716307.1">
    <property type="nucleotide sequence ID" value="NZ_FRAU01000010.1"/>
</dbReference>
<evidence type="ECO:0000313" key="16">
    <source>
        <dbReference type="Proteomes" id="UP000185812"/>
    </source>
</evidence>
<dbReference type="PROSITE" id="PS01060">
    <property type="entry name" value="FLIP_1"/>
    <property type="match status" value="1"/>
</dbReference>
<evidence type="ECO:0000256" key="2">
    <source>
        <dbReference type="ARBA" id="ARBA00021714"/>
    </source>
</evidence>
<evidence type="ECO:0000256" key="9">
    <source>
        <dbReference type="ARBA" id="ARBA00023136"/>
    </source>
</evidence>
<dbReference type="PANTHER" id="PTHR30587:SF0">
    <property type="entry name" value="FLAGELLAR BIOSYNTHETIC PROTEIN FLIP"/>
    <property type="match status" value="1"/>
</dbReference>
<keyword evidence="11 12" id="KW-1006">Bacterial flagellum protein export</keyword>
<dbReference type="EMBL" id="FRAU01000010">
    <property type="protein sequence ID" value="SHL00961.1"/>
    <property type="molecule type" value="Genomic_DNA"/>
</dbReference>
<dbReference type="OrthoDB" id="9805111at2"/>
<dbReference type="NCBIfam" id="NF009438">
    <property type="entry name" value="PRK12797.1"/>
    <property type="match status" value="1"/>
</dbReference>
<feature type="compositionally biased region" description="Low complexity" evidence="13">
    <location>
        <begin position="27"/>
        <end position="40"/>
    </location>
</feature>
<evidence type="ECO:0000256" key="10">
    <source>
        <dbReference type="ARBA" id="ARBA00023143"/>
    </source>
</evidence>
<sequence length="272" mass="30233">MRRKLSFWGLVLCITLLGMGPAADAARAQQTPTQQTTPPASSNSGGNTLLGPLPRIQLGENEDFALPLQLLLLLTILSLAPAIIILTTSFTRLVVIFSILRTALGLQQSPPTQVLIGLALFLTLFIMYPVFDQIHDEALRPYLDGEITQQVALERAAAPLRTFMLRQTREKDLMLFMDLARVEVFDRPEDVPFYILVPAFVISELRIAFQIGFMIFLPFLLVDLIVASVLMSMGMMMLPPVMISLPLKLLLFVLADGWYLVVESVVRGYLGT</sequence>
<evidence type="ECO:0000256" key="7">
    <source>
        <dbReference type="ARBA" id="ARBA00022927"/>
    </source>
</evidence>
<keyword evidence="10" id="KW-0975">Bacterial flagellum</keyword>
<evidence type="ECO:0000256" key="1">
    <source>
        <dbReference type="ARBA" id="ARBA00006257"/>
    </source>
</evidence>
<dbReference type="GO" id="GO:0009306">
    <property type="term" value="P:protein secretion"/>
    <property type="evidence" value="ECO:0007669"/>
    <property type="project" value="UniProtKB-UniRule"/>
</dbReference>
<feature type="region of interest" description="Disordered" evidence="13">
    <location>
        <begin position="27"/>
        <end position="47"/>
    </location>
</feature>
<dbReference type="GO" id="GO:0044781">
    <property type="term" value="P:bacterial-type flagellum organization"/>
    <property type="evidence" value="ECO:0007669"/>
    <property type="project" value="UniProtKB-UniRule"/>
</dbReference>
<protein>
    <recommendedName>
        <fullName evidence="2 12">Flagellar biosynthetic protein FliP</fullName>
    </recommendedName>
</protein>
<evidence type="ECO:0000256" key="8">
    <source>
        <dbReference type="ARBA" id="ARBA00022989"/>
    </source>
</evidence>
<keyword evidence="6 12" id="KW-1005">Bacterial flagellum biogenesis</keyword>
<dbReference type="Pfam" id="PF00813">
    <property type="entry name" value="FliP"/>
    <property type="match status" value="1"/>
</dbReference>
<keyword evidence="16" id="KW-1185">Reference proteome</keyword>
<dbReference type="InterPro" id="IPR005837">
    <property type="entry name" value="FliP"/>
</dbReference>
<feature type="transmembrane region" description="Helical" evidence="12">
    <location>
        <begin position="249"/>
        <end position="270"/>
    </location>
</feature>
<name>A0A1M6X4V7_9BACT</name>
<feature type="signal peptide" evidence="14">
    <location>
        <begin position="1"/>
        <end position="25"/>
    </location>
</feature>
<feature type="transmembrane region" description="Helical" evidence="12">
    <location>
        <begin position="70"/>
        <end position="100"/>
    </location>
</feature>
<keyword evidence="7 12" id="KW-0653">Protein transport</keyword>
<dbReference type="PRINTS" id="PR01302">
    <property type="entry name" value="TYPE3IMPPROT"/>
</dbReference>
<accession>A0A1M6X4V7</accession>
<keyword evidence="5 12" id="KW-0812">Transmembrane</keyword>
<evidence type="ECO:0000256" key="14">
    <source>
        <dbReference type="SAM" id="SignalP"/>
    </source>
</evidence>
<organism evidence="15 16">
    <name type="scientific">Rhodothermus profundi</name>
    <dbReference type="NCBI Taxonomy" id="633813"/>
    <lineage>
        <taxon>Bacteria</taxon>
        <taxon>Pseudomonadati</taxon>
        <taxon>Rhodothermota</taxon>
        <taxon>Rhodothermia</taxon>
        <taxon>Rhodothermales</taxon>
        <taxon>Rhodothermaceae</taxon>
        <taxon>Rhodothermus</taxon>
    </lineage>
</organism>
<dbReference type="InterPro" id="IPR005838">
    <property type="entry name" value="T3SS_IM_P"/>
</dbReference>
<dbReference type="NCBIfam" id="TIGR01103">
    <property type="entry name" value="fliP"/>
    <property type="match status" value="1"/>
</dbReference>
<evidence type="ECO:0000256" key="5">
    <source>
        <dbReference type="ARBA" id="ARBA00022692"/>
    </source>
</evidence>
<evidence type="ECO:0000313" key="15">
    <source>
        <dbReference type="EMBL" id="SHL00961.1"/>
    </source>
</evidence>
<evidence type="ECO:0000256" key="6">
    <source>
        <dbReference type="ARBA" id="ARBA00022795"/>
    </source>
</evidence>
<evidence type="ECO:0000256" key="13">
    <source>
        <dbReference type="SAM" id="MobiDB-lite"/>
    </source>
</evidence>
<evidence type="ECO:0000256" key="11">
    <source>
        <dbReference type="ARBA" id="ARBA00023225"/>
    </source>
</evidence>
<keyword evidence="14" id="KW-0732">Signal</keyword>
<evidence type="ECO:0000256" key="3">
    <source>
        <dbReference type="ARBA" id="ARBA00022448"/>
    </source>
</evidence>
<dbReference type="Proteomes" id="UP000185812">
    <property type="component" value="Unassembled WGS sequence"/>
</dbReference>
<keyword evidence="4 12" id="KW-1003">Cell membrane</keyword>
<dbReference type="PROSITE" id="PS01061">
    <property type="entry name" value="FLIP_2"/>
    <property type="match status" value="1"/>
</dbReference>
<keyword evidence="3 12" id="KW-0813">Transport</keyword>